<dbReference type="InterPro" id="IPR001002">
    <property type="entry name" value="Chitin-bd_1"/>
</dbReference>
<dbReference type="EMBL" id="MU864043">
    <property type="protein sequence ID" value="KAK4194711.1"/>
    <property type="molecule type" value="Genomic_DNA"/>
</dbReference>
<keyword evidence="11 13" id="KW-0326">Glycosidase</keyword>
<evidence type="ECO:0000256" key="1">
    <source>
        <dbReference type="ARBA" id="ARBA00000822"/>
    </source>
</evidence>
<feature type="region of interest" description="Disordered" evidence="14">
    <location>
        <begin position="1075"/>
        <end position="1095"/>
    </location>
</feature>
<keyword evidence="10" id="KW-0119">Carbohydrate metabolism</keyword>
<dbReference type="GO" id="GO:0006032">
    <property type="term" value="P:chitin catabolic process"/>
    <property type="evidence" value="ECO:0007669"/>
    <property type="project" value="UniProtKB-KW"/>
</dbReference>
<dbReference type="Gene3D" id="3.10.50.10">
    <property type="match status" value="1"/>
</dbReference>
<comment type="subcellular location">
    <subcellularLocation>
        <location evidence="2">Secreted</location>
    </subcellularLocation>
</comment>
<feature type="domain" description="WSC" evidence="15">
    <location>
        <begin position="1200"/>
        <end position="1293"/>
    </location>
</feature>
<dbReference type="InterPro" id="IPR001579">
    <property type="entry name" value="Glyco_hydro_18_chit_AS"/>
</dbReference>
<dbReference type="GO" id="GO:0008061">
    <property type="term" value="F:chitin binding"/>
    <property type="evidence" value="ECO:0007669"/>
    <property type="project" value="UniProtKB-KW"/>
</dbReference>
<evidence type="ECO:0000256" key="10">
    <source>
        <dbReference type="ARBA" id="ARBA00023277"/>
    </source>
</evidence>
<dbReference type="CDD" id="cd02878">
    <property type="entry name" value="GH18_zymocin_alpha"/>
    <property type="match status" value="1"/>
</dbReference>
<dbReference type="InterPro" id="IPR017853">
    <property type="entry name" value="GH"/>
</dbReference>
<gene>
    <name evidence="17" type="ORF">QBC40DRAFT_290276</name>
</gene>
<feature type="compositionally biased region" description="Pro residues" evidence="14">
    <location>
        <begin position="621"/>
        <end position="649"/>
    </location>
</feature>
<dbReference type="SUPFAM" id="SSF57016">
    <property type="entry name" value="Plant lectins/antimicrobial peptides"/>
    <property type="match status" value="1"/>
</dbReference>
<evidence type="ECO:0000256" key="5">
    <source>
        <dbReference type="ARBA" id="ARBA00022525"/>
    </source>
</evidence>
<evidence type="ECO:0000256" key="9">
    <source>
        <dbReference type="ARBA" id="ARBA00023026"/>
    </source>
</evidence>
<name>A0AAN6X6S8_9PEZI</name>
<dbReference type="InterPro" id="IPR036861">
    <property type="entry name" value="Endochitinase-like_sf"/>
</dbReference>
<dbReference type="InterPro" id="IPR011583">
    <property type="entry name" value="Chitinase_II/V-like_cat"/>
</dbReference>
<keyword evidence="6" id="KW-0147">Chitin-binding</keyword>
<evidence type="ECO:0000256" key="7">
    <source>
        <dbReference type="ARBA" id="ARBA00022801"/>
    </source>
</evidence>
<dbReference type="InterPro" id="IPR029070">
    <property type="entry name" value="Chitinase_insertion_sf"/>
</dbReference>
<comment type="catalytic activity">
    <reaction evidence="1">
        <text>Random endo-hydrolysis of N-acetyl-beta-D-glucosaminide (1-&gt;4)-beta-linkages in chitin and chitodextrins.</text>
        <dbReference type="EC" id="3.2.1.14"/>
    </reaction>
</comment>
<evidence type="ECO:0000256" key="3">
    <source>
        <dbReference type="ARBA" id="ARBA00008682"/>
    </source>
</evidence>
<dbReference type="PANTHER" id="PTHR47700:SF2">
    <property type="entry name" value="CHITINASE"/>
    <property type="match status" value="1"/>
</dbReference>
<evidence type="ECO:0000256" key="11">
    <source>
        <dbReference type="ARBA" id="ARBA00023295"/>
    </source>
</evidence>
<dbReference type="CDD" id="cd00035">
    <property type="entry name" value="ChtBD1"/>
    <property type="match status" value="1"/>
</dbReference>
<keyword evidence="5" id="KW-0964">Secreted</keyword>
<reference evidence="17" key="1">
    <citation type="journal article" date="2023" name="Mol. Phylogenet. Evol.">
        <title>Genome-scale phylogeny and comparative genomics of the fungal order Sordariales.</title>
        <authorList>
            <person name="Hensen N."/>
            <person name="Bonometti L."/>
            <person name="Westerberg I."/>
            <person name="Brannstrom I.O."/>
            <person name="Guillou S."/>
            <person name="Cros-Aarteil S."/>
            <person name="Calhoun S."/>
            <person name="Haridas S."/>
            <person name="Kuo A."/>
            <person name="Mondo S."/>
            <person name="Pangilinan J."/>
            <person name="Riley R."/>
            <person name="LaButti K."/>
            <person name="Andreopoulos B."/>
            <person name="Lipzen A."/>
            <person name="Chen C."/>
            <person name="Yan M."/>
            <person name="Daum C."/>
            <person name="Ng V."/>
            <person name="Clum A."/>
            <person name="Steindorff A."/>
            <person name="Ohm R.A."/>
            <person name="Martin F."/>
            <person name="Silar P."/>
            <person name="Natvig D.O."/>
            <person name="Lalanne C."/>
            <person name="Gautier V."/>
            <person name="Ament-Velasquez S.L."/>
            <person name="Kruys A."/>
            <person name="Hutchinson M.I."/>
            <person name="Powell A.J."/>
            <person name="Barry K."/>
            <person name="Miller A.N."/>
            <person name="Grigoriev I.V."/>
            <person name="Debuchy R."/>
            <person name="Gladieux P."/>
            <person name="Hiltunen Thoren M."/>
            <person name="Johannesson H."/>
        </authorList>
    </citation>
    <scope>NUCLEOTIDE SEQUENCE</scope>
    <source>
        <strain evidence="17">CBS 315.58</strain>
    </source>
</reference>
<dbReference type="PROSITE" id="PS51212">
    <property type="entry name" value="WSC"/>
    <property type="match status" value="2"/>
</dbReference>
<dbReference type="Pfam" id="PF00704">
    <property type="entry name" value="Glyco_hydro_18"/>
    <property type="match status" value="1"/>
</dbReference>
<dbReference type="GO" id="GO:0000272">
    <property type="term" value="P:polysaccharide catabolic process"/>
    <property type="evidence" value="ECO:0007669"/>
    <property type="project" value="UniProtKB-KW"/>
</dbReference>
<evidence type="ECO:0000256" key="6">
    <source>
        <dbReference type="ARBA" id="ARBA00022669"/>
    </source>
</evidence>
<dbReference type="GO" id="GO:0005576">
    <property type="term" value="C:extracellular region"/>
    <property type="evidence" value="ECO:0007669"/>
    <property type="project" value="UniProtKB-SubCell"/>
</dbReference>
<dbReference type="InterPro" id="IPR002889">
    <property type="entry name" value="WSC_carb-bd"/>
</dbReference>
<feature type="region of interest" description="Disordered" evidence="14">
    <location>
        <begin position="722"/>
        <end position="741"/>
    </location>
</feature>
<dbReference type="GO" id="GO:0008843">
    <property type="term" value="F:endochitinase activity"/>
    <property type="evidence" value="ECO:0007669"/>
    <property type="project" value="UniProtKB-EC"/>
</dbReference>
<dbReference type="SMART" id="SM00321">
    <property type="entry name" value="WSC"/>
    <property type="match status" value="2"/>
</dbReference>
<sequence length="1293" mass="137704">MGWGWNDCSYLVVGQKLCLSLGFHPMPAAIPNAICGPQVEGTARPSNWSALAELNPCPLNVCCNVWGQCGLTDDFCIESPAESGAPGAVVPGSNGCISNCNMEIMNNDSPPSTFRVIGYWEAWNKYRPCLHQKARQLDTEYYTHIHFAFGNITEDFKVDVSGLAQEFYDFKALTGVKRIISFGGWSFSTEHDTYPIFRQGVTASQRQLFASNVASFVKAHRLDGVDFDWEYPGAPDIPGIPAGHPDDGTNYLAFLQLVRDKLGSSYEIGIAAPASYWYLKGFPIADISDVVDYIVYMTYDLHGQWDYDNQWATPGCPAGNCLRSHVNKTETELSLAMITHAGVPASKVVFGMALYGRSFQMTTPGCYGQDCTFTGPESGATPGRCTKTAGYLSNFEIREIISRGTGINTLYSDDEGDILVYDDVQWVSYMTRETYASRLAWIRGLNFGGTSDWAADLDADYPSDADPGQGDHGVGPVYVSPDIYDDPDPVISCRPPCTLILPPWVLASPTTITFPPVTVTYRDTWETTVTRSGVGVVTTSAGSTTSTVLTLPPLTTQTIPVSNVVWSPPLGVPTASSSSTDDPWGVIWLTSSIIPPPVTVTQTHTRYPGGSVVWTFSPGAYPTPTPDPSAPGSPTTTGPPPPPPPPPPGHSSTVKVRSASNPSPTCRPLQICGLPCIIGCSSLKPPCVDVCGCIGTFCPRGGGGGGGSGGCVGAGCSDPGPGPGPGPGPDPGPTGPETSSCRRKQTASHCKVDCTVMQYPASSTTRCRDPDCTRTFTACSATDSTTTTTTTYSCPANTGYNRGNLDSPAPLLGDGGEGGWVAERGNFNIPPETITVTDYVTSFVPRTTTSTRHVTVVEEANQVSCAFWDAYFIMFHFNLYGIVDNNGWTNRVEGELRGCGALTDWKYQAKSGSVLANIWFNLPFFIKEGCVERAIVSAGGPKISCKGGGLLWKRSIDAPEGDLTEQQPEVQPLPLIERQALPSSVVSSQTSTPLYVPTPSPRFMTELPNYSYPEELMATATPVYEPMTWGTEDIITMTWTLTSTSTSVSPTTYTTTIPGYTYDPATETSFTASSVSASSSSSSVPPSGPTTSPGNTEYEFHGCYIELSSGRALANVFADDAMTVATCLALGTGFTYVGLQYGRECFWGNTLDPGSLEDSLSACNMPCGGDASTICGAGSRLTLYIRKDDAPSPYVDSVGGYDLVGCYAAPPTGRALSLSYADDDMTPSMCAGVAATASATYFGLEYGRECWYGNSIDSGAVMQSSLDSCDMACAGDATKKCGAGNRLLMYEVA</sequence>
<dbReference type="Pfam" id="PF01822">
    <property type="entry name" value="WSC"/>
    <property type="match status" value="2"/>
</dbReference>
<feature type="compositionally biased region" description="Pro residues" evidence="14">
    <location>
        <begin position="722"/>
        <end position="734"/>
    </location>
</feature>
<proteinExistence type="inferred from homology"/>
<keyword evidence="7 13" id="KW-0378">Hydrolase</keyword>
<evidence type="ECO:0000256" key="14">
    <source>
        <dbReference type="SAM" id="MobiDB-lite"/>
    </source>
</evidence>
<accession>A0AAN6X6S8</accession>
<dbReference type="Gene3D" id="3.30.60.10">
    <property type="entry name" value="Endochitinase-like"/>
    <property type="match status" value="1"/>
</dbReference>
<evidence type="ECO:0000256" key="2">
    <source>
        <dbReference type="ARBA" id="ARBA00004613"/>
    </source>
</evidence>
<evidence type="ECO:0000313" key="17">
    <source>
        <dbReference type="EMBL" id="KAK4194711.1"/>
    </source>
</evidence>
<dbReference type="PROSITE" id="PS51910">
    <property type="entry name" value="GH18_2"/>
    <property type="match status" value="1"/>
</dbReference>
<evidence type="ECO:0000313" key="18">
    <source>
        <dbReference type="Proteomes" id="UP001303160"/>
    </source>
</evidence>
<dbReference type="SUPFAM" id="SSF51445">
    <property type="entry name" value="(Trans)glycosidases"/>
    <property type="match status" value="1"/>
</dbReference>
<evidence type="ECO:0000256" key="12">
    <source>
        <dbReference type="ARBA" id="ARBA00023326"/>
    </source>
</evidence>
<evidence type="ECO:0000256" key="4">
    <source>
        <dbReference type="ARBA" id="ARBA00012729"/>
    </source>
</evidence>
<dbReference type="EC" id="3.2.1.14" evidence="4"/>
<dbReference type="Pfam" id="PF00187">
    <property type="entry name" value="Chitin_bind_1"/>
    <property type="match status" value="1"/>
</dbReference>
<comment type="similarity">
    <text evidence="3">Belongs to the glycosyl hydrolase 18 family. Chitinase class V subfamily.</text>
</comment>
<feature type="region of interest" description="Disordered" evidence="14">
    <location>
        <begin position="618"/>
        <end position="660"/>
    </location>
</feature>
<dbReference type="SMART" id="SM00636">
    <property type="entry name" value="Glyco_18"/>
    <property type="match status" value="1"/>
</dbReference>
<dbReference type="SUPFAM" id="SSF54556">
    <property type="entry name" value="Chitinase insertion domain"/>
    <property type="match status" value="1"/>
</dbReference>
<dbReference type="InterPro" id="IPR053214">
    <property type="entry name" value="LysM12-like"/>
</dbReference>
<keyword evidence="18" id="KW-1185">Reference proteome</keyword>
<dbReference type="PANTHER" id="PTHR47700">
    <property type="entry name" value="V CHITINASE, PUTATIVE (AFU_ORTHOLOGUE AFUA_6G13720)-RELATED"/>
    <property type="match status" value="1"/>
</dbReference>
<evidence type="ECO:0000256" key="8">
    <source>
        <dbReference type="ARBA" id="ARBA00023024"/>
    </source>
</evidence>
<dbReference type="PROSITE" id="PS01095">
    <property type="entry name" value="GH18_1"/>
    <property type="match status" value="1"/>
</dbReference>
<comment type="caution">
    <text evidence="17">The sequence shown here is derived from an EMBL/GenBank/DDBJ whole genome shotgun (WGS) entry which is preliminary data.</text>
</comment>
<reference evidence="17" key="2">
    <citation type="submission" date="2023-05" db="EMBL/GenBank/DDBJ databases">
        <authorList>
            <consortium name="Lawrence Berkeley National Laboratory"/>
            <person name="Steindorff A."/>
            <person name="Hensen N."/>
            <person name="Bonometti L."/>
            <person name="Westerberg I."/>
            <person name="Brannstrom I.O."/>
            <person name="Guillou S."/>
            <person name="Cros-Aarteil S."/>
            <person name="Calhoun S."/>
            <person name="Haridas S."/>
            <person name="Kuo A."/>
            <person name="Mondo S."/>
            <person name="Pangilinan J."/>
            <person name="Riley R."/>
            <person name="Labutti K."/>
            <person name="Andreopoulos B."/>
            <person name="Lipzen A."/>
            <person name="Chen C."/>
            <person name="Yanf M."/>
            <person name="Daum C."/>
            <person name="Ng V."/>
            <person name="Clum A."/>
            <person name="Ohm R."/>
            <person name="Martin F."/>
            <person name="Silar P."/>
            <person name="Natvig D."/>
            <person name="Lalanne C."/>
            <person name="Gautier V."/>
            <person name="Ament-Velasquez S.L."/>
            <person name="Kruys A."/>
            <person name="Hutchinson M.I."/>
            <person name="Powell A.J."/>
            <person name="Barry K."/>
            <person name="Miller A.N."/>
            <person name="Grigoriev I.V."/>
            <person name="Debuchy R."/>
            <person name="Gladieux P."/>
            <person name="Thoren M.H."/>
            <person name="Johannesson H."/>
        </authorList>
    </citation>
    <scope>NUCLEOTIDE SEQUENCE</scope>
    <source>
        <strain evidence="17">CBS 315.58</strain>
    </source>
</reference>
<dbReference type="Gene3D" id="3.20.20.80">
    <property type="entry name" value="Glycosidases"/>
    <property type="match status" value="1"/>
</dbReference>
<keyword evidence="12" id="KW-0624">Polysaccharide degradation</keyword>
<feature type="compositionally biased region" description="Low complexity" evidence="14">
    <location>
        <begin position="1075"/>
        <end position="1094"/>
    </location>
</feature>
<organism evidence="17 18">
    <name type="scientific">Triangularia verruculosa</name>
    <dbReference type="NCBI Taxonomy" id="2587418"/>
    <lineage>
        <taxon>Eukaryota</taxon>
        <taxon>Fungi</taxon>
        <taxon>Dikarya</taxon>
        <taxon>Ascomycota</taxon>
        <taxon>Pezizomycotina</taxon>
        <taxon>Sordariomycetes</taxon>
        <taxon>Sordariomycetidae</taxon>
        <taxon>Sordariales</taxon>
        <taxon>Podosporaceae</taxon>
        <taxon>Triangularia</taxon>
    </lineage>
</organism>
<feature type="domain" description="WSC" evidence="15">
    <location>
        <begin position="1097"/>
        <end position="1187"/>
    </location>
</feature>
<evidence type="ECO:0000259" key="16">
    <source>
        <dbReference type="PROSITE" id="PS51910"/>
    </source>
</evidence>
<dbReference type="Proteomes" id="UP001303160">
    <property type="component" value="Unassembled WGS sequence"/>
</dbReference>
<evidence type="ECO:0000256" key="13">
    <source>
        <dbReference type="RuleBase" id="RU000489"/>
    </source>
</evidence>
<protein>
    <recommendedName>
        <fullName evidence="4">chitinase</fullName>
        <ecNumber evidence="4">3.2.1.14</ecNumber>
    </recommendedName>
</protein>
<dbReference type="InterPro" id="IPR001223">
    <property type="entry name" value="Glyco_hydro18_cat"/>
</dbReference>
<keyword evidence="9" id="KW-0843">Virulence</keyword>
<feature type="domain" description="GH18" evidence="16">
    <location>
        <begin position="114"/>
        <end position="472"/>
    </location>
</feature>
<keyword evidence="8" id="KW-0146">Chitin degradation</keyword>
<evidence type="ECO:0000259" key="15">
    <source>
        <dbReference type="PROSITE" id="PS51212"/>
    </source>
</evidence>